<name>A0A934RQD8_9BACT</name>
<evidence type="ECO:0000256" key="2">
    <source>
        <dbReference type="SAM" id="MobiDB-lite"/>
    </source>
</evidence>
<feature type="compositionally biased region" description="Basic and acidic residues" evidence="2">
    <location>
        <begin position="207"/>
        <end position="232"/>
    </location>
</feature>
<dbReference type="Pfam" id="PF05065">
    <property type="entry name" value="Phage_capsid"/>
    <property type="match status" value="1"/>
</dbReference>
<feature type="region of interest" description="Disordered" evidence="2">
    <location>
        <begin position="1"/>
        <end position="21"/>
    </location>
</feature>
<protein>
    <submittedName>
        <fullName evidence="4">Phage major capsid protein</fullName>
    </submittedName>
</protein>
<feature type="compositionally biased region" description="Basic and acidic residues" evidence="2">
    <location>
        <begin position="185"/>
        <end position="198"/>
    </location>
</feature>
<reference evidence="4" key="1">
    <citation type="submission" date="2021-01" db="EMBL/GenBank/DDBJ databases">
        <title>Modified the classification status of verrucomicrobia.</title>
        <authorList>
            <person name="Feng X."/>
        </authorList>
    </citation>
    <scope>NUCLEOTIDE SEQUENCE</scope>
    <source>
        <strain evidence="4">KCTC 12986</strain>
    </source>
</reference>
<evidence type="ECO:0000259" key="3">
    <source>
        <dbReference type="Pfam" id="PF05065"/>
    </source>
</evidence>
<evidence type="ECO:0000256" key="1">
    <source>
        <dbReference type="ARBA" id="ARBA00004328"/>
    </source>
</evidence>
<dbReference type="RefSeq" id="WP_200392447.1">
    <property type="nucleotide sequence ID" value="NZ_JAENIO010000038.1"/>
</dbReference>
<evidence type="ECO:0000313" key="5">
    <source>
        <dbReference type="Proteomes" id="UP000604083"/>
    </source>
</evidence>
<comment type="caution">
    <text evidence="4">The sequence shown here is derived from an EMBL/GenBank/DDBJ whole genome shotgun (WGS) entry which is preliminary data.</text>
</comment>
<sequence length="665" mass="73047">MSEDPAPYRTRKNPEPSQVQTRALSIESFEKVRAEEEGKPDVYEFKLASDAPVEIWRDEFEILGHQPGEVRLDWLASGNAPLLWMHDRSQQLGIVESSRVEGGFLYCRIRFGSSDFAQEKKRDWDEGILKNVSVGYRVHAWDHVKSDDTGDYYRVTDWEPIEATLCPIPADRSVGSGRSYKERKKPALSEPDNKDRNMPKTADPPTEEPKAPKIDVSEVREQAKRDERERQLKIRNAAKGTKGYDLTEIAERAIDEGMSLDQFNEQALEHIRSNAPKLSQADIGATGKEQKRYSLKNVMDGIRYGNLEKVAGYELEMSRAVKEAKGKDADSRSVAIPMDILLRGWTPKNPSLAQKVFGGQRNLMSVSLTGGGQSDTVSNVVETELLDELFVESLREQSVLLGLGVTMIPGLVGDAEIPVELLNPEFYWIGEDDEPTEGNYQLGQVALNFKTLAARIPFTRRADKQSTPNIEGLLANSLRKGAALALENTAYNGAGTATEPEGILNTAGVGSVSSMVGTLGTYSRDVLIELRQALGIANAASPDTALLMAEHTAGEFAKVKTDAGSGLFVADYDREDVTRLRTAIGSARLTNLLPNTAAGDAASVVLYGKPSELYIGTWGAMEIDLDDTTKRNTGGKTLRVFLDADMAIPRPACFAVIDDLEVDNS</sequence>
<dbReference type="NCBIfam" id="TIGR01554">
    <property type="entry name" value="major_cap_HK97"/>
    <property type="match status" value="1"/>
</dbReference>
<organism evidence="4 5">
    <name type="scientific">Roseibacillus ishigakijimensis</name>
    <dbReference type="NCBI Taxonomy" id="454146"/>
    <lineage>
        <taxon>Bacteria</taxon>
        <taxon>Pseudomonadati</taxon>
        <taxon>Verrucomicrobiota</taxon>
        <taxon>Verrucomicrobiia</taxon>
        <taxon>Verrucomicrobiales</taxon>
        <taxon>Verrucomicrobiaceae</taxon>
        <taxon>Roseibacillus</taxon>
    </lineage>
</organism>
<accession>A0A934RQD8</accession>
<keyword evidence="5" id="KW-1185">Reference proteome</keyword>
<proteinExistence type="predicted"/>
<gene>
    <name evidence="4" type="ORF">JIN78_13160</name>
</gene>
<dbReference type="AlphaFoldDB" id="A0A934RQD8"/>
<dbReference type="EMBL" id="JAENIO010000038">
    <property type="protein sequence ID" value="MBK1835013.1"/>
    <property type="molecule type" value="Genomic_DNA"/>
</dbReference>
<dbReference type="InterPro" id="IPR054612">
    <property type="entry name" value="Phage_capsid-like_C"/>
</dbReference>
<dbReference type="Gene3D" id="3.30.2400.10">
    <property type="entry name" value="Major capsid protein gp5"/>
    <property type="match status" value="1"/>
</dbReference>
<dbReference type="InterPro" id="IPR024455">
    <property type="entry name" value="Phage_capsid"/>
</dbReference>
<evidence type="ECO:0000313" key="4">
    <source>
        <dbReference type="EMBL" id="MBK1835013.1"/>
    </source>
</evidence>
<dbReference type="SUPFAM" id="SSF56563">
    <property type="entry name" value="Major capsid protein gp5"/>
    <property type="match status" value="1"/>
</dbReference>
<dbReference type="Proteomes" id="UP000604083">
    <property type="component" value="Unassembled WGS sequence"/>
</dbReference>
<comment type="subcellular location">
    <subcellularLocation>
        <location evidence="1">Virion</location>
    </subcellularLocation>
</comment>
<feature type="domain" description="Phage capsid-like C-terminal" evidence="3">
    <location>
        <begin position="380"/>
        <end position="658"/>
    </location>
</feature>
<feature type="region of interest" description="Disordered" evidence="2">
    <location>
        <begin position="169"/>
        <end position="232"/>
    </location>
</feature>